<dbReference type="GO" id="GO:0055085">
    <property type="term" value="P:transmembrane transport"/>
    <property type="evidence" value="ECO:0007669"/>
    <property type="project" value="InterPro"/>
</dbReference>
<evidence type="ECO:0000313" key="7">
    <source>
        <dbReference type="EMBL" id="REC58642.1"/>
    </source>
</evidence>
<keyword evidence="2" id="KW-1003">Cell membrane</keyword>
<feature type="transmembrane region" description="Helical" evidence="6">
    <location>
        <begin position="7"/>
        <end position="29"/>
    </location>
</feature>
<proteinExistence type="predicted"/>
<reference evidence="7 8" key="1">
    <citation type="journal article" date="2017" name="Int. J. Syst. Evol. Microbiol.">
        <title>Rhodosalinus sediminis gen. nov., sp. nov., isolated from marine saltern.</title>
        <authorList>
            <person name="Guo L.Y."/>
            <person name="Ling S.K."/>
            <person name="Li C.M."/>
            <person name="Chen G.J."/>
            <person name="Du Z.J."/>
        </authorList>
    </citation>
    <scope>NUCLEOTIDE SEQUENCE [LARGE SCALE GENOMIC DNA]</scope>
    <source>
        <strain evidence="7 8">WDN1C137</strain>
    </source>
</reference>
<dbReference type="GO" id="GO:0015920">
    <property type="term" value="P:lipopolysaccharide transport"/>
    <property type="evidence" value="ECO:0007669"/>
    <property type="project" value="TreeGrafter"/>
</dbReference>
<dbReference type="AlphaFoldDB" id="A0A3D9BZ20"/>
<dbReference type="InterPro" id="IPR030922">
    <property type="entry name" value="LptF"/>
</dbReference>
<evidence type="ECO:0000256" key="5">
    <source>
        <dbReference type="ARBA" id="ARBA00023136"/>
    </source>
</evidence>
<dbReference type="PANTHER" id="PTHR33529:SF6">
    <property type="entry name" value="YJGP_YJGQ FAMILY PERMEASE"/>
    <property type="match status" value="1"/>
</dbReference>
<feature type="transmembrane region" description="Helical" evidence="6">
    <location>
        <begin position="49"/>
        <end position="71"/>
    </location>
</feature>
<dbReference type="PANTHER" id="PTHR33529">
    <property type="entry name" value="SLR0882 PROTEIN-RELATED"/>
    <property type="match status" value="1"/>
</dbReference>
<evidence type="ECO:0000256" key="4">
    <source>
        <dbReference type="ARBA" id="ARBA00022989"/>
    </source>
</evidence>
<protein>
    <submittedName>
        <fullName evidence="7">LPS export ABC transporter permease LptF</fullName>
    </submittedName>
</protein>
<organism evidence="7 8">
    <name type="scientific">Rhodosalinus sediminis</name>
    <dbReference type="NCBI Taxonomy" id="1940533"/>
    <lineage>
        <taxon>Bacteria</taxon>
        <taxon>Pseudomonadati</taxon>
        <taxon>Pseudomonadota</taxon>
        <taxon>Alphaproteobacteria</taxon>
        <taxon>Rhodobacterales</taxon>
        <taxon>Paracoccaceae</taxon>
        <taxon>Rhodosalinus</taxon>
    </lineage>
</organism>
<feature type="transmembrane region" description="Helical" evidence="6">
    <location>
        <begin position="307"/>
        <end position="329"/>
    </location>
</feature>
<dbReference type="EMBL" id="QOHR01000002">
    <property type="protein sequence ID" value="REC58642.1"/>
    <property type="molecule type" value="Genomic_DNA"/>
</dbReference>
<dbReference type="NCBIfam" id="TIGR04407">
    <property type="entry name" value="LptF_YjgP"/>
    <property type="match status" value="1"/>
</dbReference>
<comment type="subcellular location">
    <subcellularLocation>
        <location evidence="1">Cell membrane</location>
        <topology evidence="1">Multi-pass membrane protein</topology>
    </subcellularLocation>
</comment>
<name>A0A3D9BZ20_9RHOB</name>
<dbReference type="InterPro" id="IPR005495">
    <property type="entry name" value="LptG/LptF_permease"/>
</dbReference>
<keyword evidence="5 6" id="KW-0472">Membrane</keyword>
<keyword evidence="8" id="KW-1185">Reference proteome</keyword>
<keyword evidence="4 6" id="KW-1133">Transmembrane helix</keyword>
<dbReference type="Proteomes" id="UP000257131">
    <property type="component" value="Unassembled WGS sequence"/>
</dbReference>
<sequence>MIGQLMVLFGFFSLVLVGVYWVNRAVILFDDLVADGHAASIFLEFTLLWLPKVIALVLPMAAFAATVYVINRLAGESELTVMQATGFSPWRIARPVALFGLIVASLMAVLTNFLVPAAEAELDRREVEISASVSARLLREGTFLHPTGGVTFYIREITPEGALRDVYLSDRRRADRPVTYTAERAFLVRDGESAQLVMVDGLAQTLEAGAQRLSVTRFAEFSYDVSRLIAAARPARDRRSHLPTLTLLRDPAGVAERIGTSTARVLEEAHMRLQQPLLAVVAALIGAATLLAGGFSRMGLGPQMALAVLFLVAVKMIEGALGNLVQSVARAWPAVYLPSVAGLAIAGALLAFAARTRRRPAASEGAAA</sequence>
<gene>
    <name evidence="7" type="primary">lptF</name>
    <name evidence="7" type="ORF">DRV84_02445</name>
</gene>
<comment type="caution">
    <text evidence="7">The sequence shown here is derived from an EMBL/GenBank/DDBJ whole genome shotgun (WGS) entry which is preliminary data.</text>
</comment>
<feature type="transmembrane region" description="Helical" evidence="6">
    <location>
        <begin position="277"/>
        <end position="295"/>
    </location>
</feature>
<feature type="transmembrane region" description="Helical" evidence="6">
    <location>
        <begin position="335"/>
        <end position="354"/>
    </location>
</feature>
<keyword evidence="3 6" id="KW-0812">Transmembrane</keyword>
<dbReference type="OrthoDB" id="8477889at2"/>
<evidence type="ECO:0000256" key="1">
    <source>
        <dbReference type="ARBA" id="ARBA00004651"/>
    </source>
</evidence>
<dbReference type="GO" id="GO:0043190">
    <property type="term" value="C:ATP-binding cassette (ABC) transporter complex"/>
    <property type="evidence" value="ECO:0007669"/>
    <property type="project" value="InterPro"/>
</dbReference>
<feature type="transmembrane region" description="Helical" evidence="6">
    <location>
        <begin position="92"/>
        <end position="115"/>
    </location>
</feature>
<evidence type="ECO:0000256" key="6">
    <source>
        <dbReference type="SAM" id="Phobius"/>
    </source>
</evidence>
<evidence type="ECO:0000313" key="8">
    <source>
        <dbReference type="Proteomes" id="UP000257131"/>
    </source>
</evidence>
<evidence type="ECO:0000256" key="2">
    <source>
        <dbReference type="ARBA" id="ARBA00022475"/>
    </source>
</evidence>
<accession>A0A3D9BZ20</accession>
<evidence type="ECO:0000256" key="3">
    <source>
        <dbReference type="ARBA" id="ARBA00022692"/>
    </source>
</evidence>
<dbReference type="Pfam" id="PF03739">
    <property type="entry name" value="LptF_LptG"/>
    <property type="match status" value="1"/>
</dbReference>